<dbReference type="Gene3D" id="3.40.430.10">
    <property type="entry name" value="Dihydrofolate Reductase, subunit A"/>
    <property type="match status" value="1"/>
</dbReference>
<evidence type="ECO:0000256" key="6">
    <source>
        <dbReference type="ARBA" id="ARBA00022619"/>
    </source>
</evidence>
<dbReference type="EC" id="3.5.4.26" evidence="14"/>
<dbReference type="InterPro" id="IPR004794">
    <property type="entry name" value="Eubact_RibD"/>
</dbReference>
<dbReference type="SUPFAM" id="SSF53927">
    <property type="entry name" value="Cytidine deaminase-like"/>
    <property type="match status" value="1"/>
</dbReference>
<proteinExistence type="inferred from homology"/>
<comment type="caution">
    <text evidence="17">The sequence shown here is derived from an EMBL/GenBank/DDBJ whole genome shotgun (WGS) entry which is preliminary data.</text>
</comment>
<evidence type="ECO:0000256" key="11">
    <source>
        <dbReference type="ARBA" id="ARBA00023268"/>
    </source>
</evidence>
<dbReference type="Proteomes" id="UP001596160">
    <property type="component" value="Unassembled WGS sequence"/>
</dbReference>
<keyword evidence="8 14" id="KW-0862">Zinc</keyword>
<dbReference type="InterPro" id="IPR011549">
    <property type="entry name" value="RibD_C"/>
</dbReference>
<keyword evidence="7 14" id="KW-0479">Metal-binding</keyword>
<evidence type="ECO:0000256" key="8">
    <source>
        <dbReference type="ARBA" id="ARBA00022833"/>
    </source>
</evidence>
<dbReference type="InterPro" id="IPR050765">
    <property type="entry name" value="Riboflavin_Biosynth_HTPR"/>
</dbReference>
<evidence type="ECO:0000256" key="13">
    <source>
        <dbReference type="ARBA" id="ARBA00049886"/>
    </source>
</evidence>
<dbReference type="PROSITE" id="PS51747">
    <property type="entry name" value="CYT_DCMP_DEAMINASES_2"/>
    <property type="match status" value="1"/>
</dbReference>
<keyword evidence="14 17" id="KW-0378">Hydrolase</keyword>
<dbReference type="InterPro" id="IPR016193">
    <property type="entry name" value="Cytidine_deaminase-like"/>
</dbReference>
<keyword evidence="10 14" id="KW-0560">Oxidoreductase</keyword>
<evidence type="ECO:0000256" key="12">
    <source>
        <dbReference type="ARBA" id="ARBA00049861"/>
    </source>
</evidence>
<dbReference type="GO" id="GO:0008703">
    <property type="term" value="F:5-amino-6-(5-phosphoribosylamino)uracil reductase activity"/>
    <property type="evidence" value="ECO:0007669"/>
    <property type="project" value="UniProtKB-EC"/>
</dbReference>
<comment type="pathway">
    <text evidence="3 14">Cofactor biosynthesis; riboflavin biosynthesis; 5-amino-6-(D-ribitylamino)uracil from GTP: step 3/4.</text>
</comment>
<comment type="pathway">
    <text evidence="2 14">Cofactor biosynthesis; riboflavin biosynthesis; 5-amino-6-(D-ribitylamino)uracil from GTP: step 2/4.</text>
</comment>
<keyword evidence="11" id="KW-0511">Multifunctional enzyme</keyword>
<evidence type="ECO:0000313" key="18">
    <source>
        <dbReference type="Proteomes" id="UP001596160"/>
    </source>
</evidence>
<dbReference type="PANTHER" id="PTHR38011">
    <property type="entry name" value="DIHYDROFOLATE REDUCTASE FAMILY PROTEIN (AFU_ORTHOLOGUE AFUA_8G06820)"/>
    <property type="match status" value="1"/>
</dbReference>
<dbReference type="PANTHER" id="PTHR38011:SF7">
    <property type="entry name" value="2,5-DIAMINO-6-RIBOSYLAMINO-4(3H)-PYRIMIDINONE 5'-PHOSPHATE REDUCTASE"/>
    <property type="match status" value="1"/>
</dbReference>
<dbReference type="SUPFAM" id="SSF53597">
    <property type="entry name" value="Dihydrofolate reductase-like"/>
    <property type="match status" value="1"/>
</dbReference>
<dbReference type="Gene3D" id="3.40.140.10">
    <property type="entry name" value="Cytidine Deaminase, domain 2"/>
    <property type="match status" value="1"/>
</dbReference>
<protein>
    <recommendedName>
        <fullName evidence="14">Riboflavin biosynthesis protein RibD</fullName>
    </recommendedName>
    <domain>
        <recommendedName>
            <fullName evidence="14">Diaminohydroxyphosphoribosylaminopyrimidine deaminase</fullName>
            <shortName evidence="14">DRAP deaminase</shortName>
            <ecNumber evidence="14">3.5.4.26</ecNumber>
        </recommendedName>
        <alternativeName>
            <fullName evidence="14">Riboflavin-specific deaminase</fullName>
        </alternativeName>
    </domain>
    <domain>
        <recommendedName>
            <fullName evidence="14">5-amino-6-(5-phosphoribosylamino)uracil reductase</fullName>
            <ecNumber evidence="14">1.1.1.193</ecNumber>
        </recommendedName>
        <alternativeName>
            <fullName evidence="14">HTP reductase</fullName>
        </alternativeName>
    </domain>
</protein>
<sequence>MATAADTAAMRRAIALAARGLGFTSPNPVVGCVIADASGEITGIGHHQRAGGPHAEVHALAAAGASARGGTAYVTLEPCDHTGRTGPCTRALIEAGVDRVVYAVGDPTPQATGGAETLRAAGVRVESGLLAAEAAAGNAAWLTSVRLRRPHVRWKYAATLDGRIAARDRTSRWITSPEARADVHRLRAEADAVVVGSGTLTADDPQLAVRGVDGARQPLRVVLDTHAVIRPAARVLDGAAPTLIAVGERADTGSLPGVDTVRLPAGDGGGLSVHALLDELYARGVRAVLLEGGPTLAGAFVAAGAVDEVVGYLAPVLLGAGPAALGDAGISTIGEAFRLRTTETVRIGPDLRITAVPDTADTAVPDTTGPVPVIAPKER</sequence>
<dbReference type="InterPro" id="IPR016192">
    <property type="entry name" value="APOBEC/CMP_deaminase_Zn-bd"/>
</dbReference>
<dbReference type="GO" id="GO:0008835">
    <property type="term" value="F:diaminohydroxyphosphoribosylaminopyrimidine deaminase activity"/>
    <property type="evidence" value="ECO:0007669"/>
    <property type="project" value="UniProtKB-EC"/>
</dbReference>
<dbReference type="RefSeq" id="WP_344485642.1">
    <property type="nucleotide sequence ID" value="NZ_BAAASB010000030.1"/>
</dbReference>
<comment type="catalytic activity">
    <reaction evidence="13 14">
        <text>2,5-diamino-6-hydroxy-4-(5-phosphoribosylamino)-pyrimidine + H2O + H(+) = 5-amino-6-(5-phospho-D-ribosylamino)uracil + NH4(+)</text>
        <dbReference type="Rhea" id="RHEA:21868"/>
        <dbReference type="ChEBI" id="CHEBI:15377"/>
        <dbReference type="ChEBI" id="CHEBI:15378"/>
        <dbReference type="ChEBI" id="CHEBI:28938"/>
        <dbReference type="ChEBI" id="CHEBI:58453"/>
        <dbReference type="ChEBI" id="CHEBI:58614"/>
        <dbReference type="EC" id="3.5.4.26"/>
    </reaction>
</comment>
<dbReference type="EC" id="1.1.1.193" evidence="14"/>
<evidence type="ECO:0000256" key="1">
    <source>
        <dbReference type="ARBA" id="ARBA00002151"/>
    </source>
</evidence>
<comment type="function">
    <text evidence="1 14">Converts 2,5-diamino-6-(ribosylamino)-4(3h)-pyrimidinone 5'-phosphate into 5-amino-6-(ribosylamino)-2,4(1h,3h)-pyrimidinedione 5'-phosphate.</text>
</comment>
<feature type="domain" description="CMP/dCMP-type deaminase" evidence="16">
    <location>
        <begin position="4"/>
        <end position="126"/>
    </location>
</feature>
<dbReference type="PIRSF" id="PIRSF006769">
    <property type="entry name" value="RibD"/>
    <property type="match status" value="1"/>
</dbReference>
<organism evidence="17 18">
    <name type="scientific">Streptomyces amakusaensis</name>
    <dbReference type="NCBI Taxonomy" id="67271"/>
    <lineage>
        <taxon>Bacteria</taxon>
        <taxon>Bacillati</taxon>
        <taxon>Actinomycetota</taxon>
        <taxon>Actinomycetes</taxon>
        <taxon>Kitasatosporales</taxon>
        <taxon>Streptomycetaceae</taxon>
        <taxon>Streptomyces</taxon>
    </lineage>
</organism>
<dbReference type="Pfam" id="PF00383">
    <property type="entry name" value="dCMP_cyt_deam_1"/>
    <property type="match status" value="1"/>
</dbReference>
<dbReference type="EMBL" id="JBHSKP010000034">
    <property type="protein sequence ID" value="MFC5156433.1"/>
    <property type="molecule type" value="Genomic_DNA"/>
</dbReference>
<evidence type="ECO:0000256" key="10">
    <source>
        <dbReference type="ARBA" id="ARBA00023002"/>
    </source>
</evidence>
<evidence type="ECO:0000256" key="7">
    <source>
        <dbReference type="ARBA" id="ARBA00022723"/>
    </source>
</evidence>
<dbReference type="InterPro" id="IPR002125">
    <property type="entry name" value="CMP_dCMP_dom"/>
</dbReference>
<keyword evidence="9 14" id="KW-0521">NADP</keyword>
<evidence type="ECO:0000256" key="15">
    <source>
        <dbReference type="SAM" id="MobiDB-lite"/>
    </source>
</evidence>
<comment type="cofactor">
    <cofactor evidence="14">
        <name>Zn(2+)</name>
        <dbReference type="ChEBI" id="CHEBI:29105"/>
    </cofactor>
    <text evidence="14">Binds 1 zinc ion.</text>
</comment>
<dbReference type="Pfam" id="PF01872">
    <property type="entry name" value="RibD_C"/>
    <property type="match status" value="1"/>
</dbReference>
<comment type="catalytic activity">
    <reaction evidence="12 14">
        <text>5-amino-6-(5-phospho-D-ribitylamino)uracil + NADP(+) = 5-amino-6-(5-phospho-D-ribosylamino)uracil + NADPH + H(+)</text>
        <dbReference type="Rhea" id="RHEA:17845"/>
        <dbReference type="ChEBI" id="CHEBI:15378"/>
        <dbReference type="ChEBI" id="CHEBI:57783"/>
        <dbReference type="ChEBI" id="CHEBI:58349"/>
        <dbReference type="ChEBI" id="CHEBI:58421"/>
        <dbReference type="ChEBI" id="CHEBI:58453"/>
        <dbReference type="EC" id="1.1.1.193"/>
    </reaction>
</comment>
<gene>
    <name evidence="17" type="primary">ribD</name>
    <name evidence="17" type="ORF">ACFPRH_32450</name>
</gene>
<keyword evidence="18" id="KW-1185">Reference proteome</keyword>
<dbReference type="InterPro" id="IPR024072">
    <property type="entry name" value="DHFR-like_dom_sf"/>
</dbReference>
<evidence type="ECO:0000256" key="3">
    <source>
        <dbReference type="ARBA" id="ARBA00004910"/>
    </source>
</evidence>
<comment type="similarity">
    <text evidence="5 14">In the C-terminal section; belongs to the HTP reductase family.</text>
</comment>
<accession>A0ABW0AUE9</accession>
<dbReference type="CDD" id="cd01284">
    <property type="entry name" value="Riboflavin_deaminase-reductase"/>
    <property type="match status" value="1"/>
</dbReference>
<comment type="similarity">
    <text evidence="4 14">In the N-terminal section; belongs to the cytidine and deoxycytidylate deaminase family.</text>
</comment>
<reference evidence="18" key="1">
    <citation type="journal article" date="2019" name="Int. J. Syst. Evol. Microbiol.">
        <title>The Global Catalogue of Microorganisms (GCM) 10K type strain sequencing project: providing services to taxonomists for standard genome sequencing and annotation.</title>
        <authorList>
            <consortium name="The Broad Institute Genomics Platform"/>
            <consortium name="The Broad Institute Genome Sequencing Center for Infectious Disease"/>
            <person name="Wu L."/>
            <person name="Ma J."/>
        </authorList>
    </citation>
    <scope>NUCLEOTIDE SEQUENCE [LARGE SCALE GENOMIC DNA]</scope>
    <source>
        <strain evidence="18">PCU 266</strain>
    </source>
</reference>
<evidence type="ECO:0000313" key="17">
    <source>
        <dbReference type="EMBL" id="MFC5156433.1"/>
    </source>
</evidence>
<dbReference type="NCBIfam" id="TIGR00227">
    <property type="entry name" value="ribD_Cterm"/>
    <property type="match status" value="1"/>
</dbReference>
<evidence type="ECO:0000256" key="5">
    <source>
        <dbReference type="ARBA" id="ARBA00007417"/>
    </source>
</evidence>
<evidence type="ECO:0000256" key="2">
    <source>
        <dbReference type="ARBA" id="ARBA00004882"/>
    </source>
</evidence>
<evidence type="ECO:0000259" key="16">
    <source>
        <dbReference type="PROSITE" id="PS51747"/>
    </source>
</evidence>
<evidence type="ECO:0000256" key="9">
    <source>
        <dbReference type="ARBA" id="ARBA00022857"/>
    </source>
</evidence>
<dbReference type="InterPro" id="IPR002734">
    <property type="entry name" value="RibDG_C"/>
</dbReference>
<dbReference type="NCBIfam" id="TIGR00326">
    <property type="entry name" value="eubact_ribD"/>
    <property type="match status" value="1"/>
</dbReference>
<evidence type="ECO:0000256" key="14">
    <source>
        <dbReference type="PIRNR" id="PIRNR006769"/>
    </source>
</evidence>
<feature type="region of interest" description="Disordered" evidence="15">
    <location>
        <begin position="360"/>
        <end position="379"/>
    </location>
</feature>
<dbReference type="PROSITE" id="PS00903">
    <property type="entry name" value="CYT_DCMP_DEAMINASES_1"/>
    <property type="match status" value="1"/>
</dbReference>
<name>A0ABW0AUE9_9ACTN</name>
<evidence type="ECO:0000256" key="4">
    <source>
        <dbReference type="ARBA" id="ARBA00005259"/>
    </source>
</evidence>
<keyword evidence="6 14" id="KW-0686">Riboflavin biosynthesis</keyword>